<name>A0A6G1EUW2_9ORYZ</name>
<evidence type="ECO:0000313" key="2">
    <source>
        <dbReference type="EMBL" id="KAF0928389.1"/>
    </source>
</evidence>
<reference evidence="2 3" key="1">
    <citation type="submission" date="2019-11" db="EMBL/GenBank/DDBJ databases">
        <title>Whole genome sequence of Oryza granulata.</title>
        <authorList>
            <person name="Li W."/>
        </authorList>
    </citation>
    <scope>NUCLEOTIDE SEQUENCE [LARGE SCALE GENOMIC DNA]</scope>
    <source>
        <strain evidence="3">cv. Menghai</strain>
        <tissue evidence="2">Leaf</tissue>
    </source>
</reference>
<comment type="caution">
    <text evidence="2">The sequence shown here is derived from an EMBL/GenBank/DDBJ whole genome shotgun (WGS) entry which is preliminary data.</text>
</comment>
<organism evidence="2 3">
    <name type="scientific">Oryza meyeriana var. granulata</name>
    <dbReference type="NCBI Taxonomy" id="110450"/>
    <lineage>
        <taxon>Eukaryota</taxon>
        <taxon>Viridiplantae</taxon>
        <taxon>Streptophyta</taxon>
        <taxon>Embryophyta</taxon>
        <taxon>Tracheophyta</taxon>
        <taxon>Spermatophyta</taxon>
        <taxon>Magnoliopsida</taxon>
        <taxon>Liliopsida</taxon>
        <taxon>Poales</taxon>
        <taxon>Poaceae</taxon>
        <taxon>BOP clade</taxon>
        <taxon>Oryzoideae</taxon>
        <taxon>Oryzeae</taxon>
        <taxon>Oryzinae</taxon>
        <taxon>Oryza</taxon>
        <taxon>Oryza meyeriana</taxon>
    </lineage>
</organism>
<feature type="compositionally biased region" description="Low complexity" evidence="1">
    <location>
        <begin position="1"/>
        <end position="16"/>
    </location>
</feature>
<sequence>MEHWSASGDAGAAMAGTELEQKLDGATELSGGGTAAANNGGSPEKNRQMQPKTYLRRPRLGPMRLRRPESRKKRGE</sequence>
<dbReference type="EMBL" id="SPHZ02000002">
    <property type="protein sequence ID" value="KAF0928389.1"/>
    <property type="molecule type" value="Genomic_DNA"/>
</dbReference>
<evidence type="ECO:0000256" key="1">
    <source>
        <dbReference type="SAM" id="MobiDB-lite"/>
    </source>
</evidence>
<accession>A0A6G1EUW2</accession>
<gene>
    <name evidence="2" type="ORF">E2562_003207</name>
</gene>
<evidence type="ECO:0000313" key="3">
    <source>
        <dbReference type="Proteomes" id="UP000479710"/>
    </source>
</evidence>
<proteinExistence type="predicted"/>
<dbReference type="AlphaFoldDB" id="A0A6G1EUW2"/>
<dbReference type="Proteomes" id="UP000479710">
    <property type="component" value="Unassembled WGS sequence"/>
</dbReference>
<protein>
    <submittedName>
        <fullName evidence="2">Uncharacterized protein</fullName>
    </submittedName>
</protein>
<keyword evidence="3" id="KW-1185">Reference proteome</keyword>
<feature type="region of interest" description="Disordered" evidence="1">
    <location>
        <begin position="1"/>
        <end position="76"/>
    </location>
</feature>